<dbReference type="GeneID" id="25259222"/>
<accession>A0A098VS91</accession>
<dbReference type="VEuPathDB" id="MicrosporidiaDB:DI09_24p290"/>
<evidence type="ECO:0000313" key="2">
    <source>
        <dbReference type="Proteomes" id="UP000029725"/>
    </source>
</evidence>
<sequence length="77" mass="8350">MYTSPIKPKNAAIENARDLILIGYIWPIAMIRASTSADDMSTIDANNATIHPEKTSSARALEMAAPRKRAAASFSGW</sequence>
<organism evidence="1 2">
    <name type="scientific">Mitosporidium daphniae</name>
    <dbReference type="NCBI Taxonomy" id="1485682"/>
    <lineage>
        <taxon>Eukaryota</taxon>
        <taxon>Fungi</taxon>
        <taxon>Fungi incertae sedis</taxon>
        <taxon>Microsporidia</taxon>
        <taxon>Mitosporidium</taxon>
    </lineage>
</organism>
<reference evidence="1 2" key="1">
    <citation type="submission" date="2014-04" db="EMBL/GenBank/DDBJ databases">
        <title>A new species of microsporidia sheds light on the evolution of extreme parasitism.</title>
        <authorList>
            <person name="Haag K.L."/>
            <person name="James T.Y."/>
            <person name="Larsson R."/>
            <person name="Schaer T.M."/>
            <person name="Refardt D."/>
            <person name="Pombert J.-F."/>
            <person name="Ebert D."/>
        </authorList>
    </citation>
    <scope>NUCLEOTIDE SEQUENCE [LARGE SCALE GENOMIC DNA]</scope>
    <source>
        <strain evidence="1 2">UGP3</strain>
        <tissue evidence="1">Spores</tissue>
    </source>
</reference>
<dbReference type="Proteomes" id="UP000029725">
    <property type="component" value="Unassembled WGS sequence"/>
</dbReference>
<protein>
    <submittedName>
        <fullName evidence="1">Uncharacterized protein</fullName>
    </submittedName>
</protein>
<dbReference type="AlphaFoldDB" id="A0A098VS91"/>
<evidence type="ECO:0000313" key="1">
    <source>
        <dbReference type="EMBL" id="KGG51908.1"/>
    </source>
</evidence>
<gene>
    <name evidence="1" type="ORF">DI09_24p290</name>
</gene>
<dbReference type="RefSeq" id="XP_013238335.1">
    <property type="nucleotide sequence ID" value="XM_013382881.1"/>
</dbReference>
<comment type="caution">
    <text evidence="1">The sequence shown here is derived from an EMBL/GenBank/DDBJ whole genome shotgun (WGS) entry which is preliminary data.</text>
</comment>
<keyword evidence="2" id="KW-1185">Reference proteome</keyword>
<dbReference type="HOGENOM" id="CLU_2638595_0_0_1"/>
<proteinExistence type="predicted"/>
<dbReference type="EMBL" id="JMKJ01000166">
    <property type="protein sequence ID" value="KGG51908.1"/>
    <property type="molecule type" value="Genomic_DNA"/>
</dbReference>
<name>A0A098VS91_9MICR</name>